<feature type="repeat" description="ANK" evidence="3">
    <location>
        <begin position="146"/>
        <end position="169"/>
    </location>
</feature>
<evidence type="ECO:0000256" key="2">
    <source>
        <dbReference type="ARBA" id="ARBA00023043"/>
    </source>
</evidence>
<dbReference type="GO" id="GO:0005634">
    <property type="term" value="C:nucleus"/>
    <property type="evidence" value="ECO:0007669"/>
    <property type="project" value="TreeGrafter"/>
</dbReference>
<protein>
    <submittedName>
        <fullName evidence="4">Uncharacterized protein</fullName>
    </submittedName>
</protein>
<evidence type="ECO:0000313" key="4">
    <source>
        <dbReference type="EMBL" id="CAD9316576.1"/>
    </source>
</evidence>
<dbReference type="AlphaFoldDB" id="A0A7S2E5D7"/>
<keyword evidence="2 3" id="KW-0040">ANK repeat</keyword>
<dbReference type="PANTHER" id="PTHR24193">
    <property type="entry name" value="ANKYRIN REPEAT PROTEIN"/>
    <property type="match status" value="1"/>
</dbReference>
<dbReference type="Gene3D" id="1.25.40.20">
    <property type="entry name" value="Ankyrin repeat-containing domain"/>
    <property type="match status" value="1"/>
</dbReference>
<name>A0A7S2E5D7_9STRA</name>
<evidence type="ECO:0000256" key="1">
    <source>
        <dbReference type="ARBA" id="ARBA00022737"/>
    </source>
</evidence>
<dbReference type="SMART" id="SM00248">
    <property type="entry name" value="ANK"/>
    <property type="match status" value="5"/>
</dbReference>
<keyword evidence="1" id="KW-0677">Repeat</keyword>
<dbReference type="EMBL" id="HBGN01004492">
    <property type="protein sequence ID" value="CAD9316576.1"/>
    <property type="molecule type" value="Transcribed_RNA"/>
</dbReference>
<sequence length="375" mass="41597">MQQVLHTQGTPINEALLKSVLKKNPSAARASYADNMENEEYLPIFIVINRRNATFDMVNDLLNANPHAAKTRCPKRNETLLHCACRNSSSLEVVSLLHKERPNAVKVKDSNGNTPLHAACIGGASIEVISFLLDKWPNAVEEKNIDGTTPLHLACVGAPLEVVSLLLEKCPEAVKIQNNGGATPLHYTCTSPEKTKLLLKHWPEAAAVTNIKGDTPLHFVCGGDISLGVMLLLLEHSPESVFQRNKDKLTPFDCGFGNYPDDEDGMGFGGYARYDGLDKQKMVLVAVQQVLTFDMYDKTDEHQSAALRFIKNFMDIEWLGGVALVLDHSPLVIFKSFVHEAPTCIFPEVISKMGNQCRMLTLWFLLRGKQDILKF</sequence>
<reference evidence="4" key="1">
    <citation type="submission" date="2021-01" db="EMBL/GenBank/DDBJ databases">
        <authorList>
            <person name="Corre E."/>
            <person name="Pelletier E."/>
            <person name="Niang G."/>
            <person name="Scheremetjew M."/>
            <person name="Finn R."/>
            <person name="Kale V."/>
            <person name="Holt S."/>
            <person name="Cochrane G."/>
            <person name="Meng A."/>
            <person name="Brown T."/>
            <person name="Cohen L."/>
        </authorList>
    </citation>
    <scope>NUCLEOTIDE SEQUENCE</scope>
    <source>
        <strain evidence="4">Pop2</strain>
    </source>
</reference>
<evidence type="ECO:0000256" key="3">
    <source>
        <dbReference type="PROSITE-ProRule" id="PRU00023"/>
    </source>
</evidence>
<dbReference type="GO" id="GO:0045944">
    <property type="term" value="P:positive regulation of transcription by RNA polymerase II"/>
    <property type="evidence" value="ECO:0007669"/>
    <property type="project" value="TreeGrafter"/>
</dbReference>
<dbReference type="InterPro" id="IPR002110">
    <property type="entry name" value="Ankyrin_rpt"/>
</dbReference>
<dbReference type="GO" id="GO:0000976">
    <property type="term" value="F:transcription cis-regulatory region binding"/>
    <property type="evidence" value="ECO:0007669"/>
    <property type="project" value="TreeGrafter"/>
</dbReference>
<dbReference type="InterPro" id="IPR050663">
    <property type="entry name" value="Ankyrin-SOCS_Box"/>
</dbReference>
<dbReference type="PROSITE" id="PS50297">
    <property type="entry name" value="ANK_REP_REGION"/>
    <property type="match status" value="1"/>
</dbReference>
<dbReference type="PANTHER" id="PTHR24193:SF121">
    <property type="entry name" value="ADA2A-CONTAINING COMPLEX COMPONENT 3, ISOFORM D"/>
    <property type="match status" value="1"/>
</dbReference>
<proteinExistence type="predicted"/>
<dbReference type="PROSITE" id="PS50088">
    <property type="entry name" value="ANK_REPEAT"/>
    <property type="match status" value="1"/>
</dbReference>
<dbReference type="Pfam" id="PF00023">
    <property type="entry name" value="Ank"/>
    <property type="match status" value="1"/>
</dbReference>
<accession>A0A7S2E5D7</accession>
<dbReference type="Pfam" id="PF12796">
    <property type="entry name" value="Ank_2"/>
    <property type="match status" value="1"/>
</dbReference>
<dbReference type="InterPro" id="IPR036770">
    <property type="entry name" value="Ankyrin_rpt-contain_sf"/>
</dbReference>
<organism evidence="4">
    <name type="scientific">Ditylum brightwellii</name>
    <dbReference type="NCBI Taxonomy" id="49249"/>
    <lineage>
        <taxon>Eukaryota</taxon>
        <taxon>Sar</taxon>
        <taxon>Stramenopiles</taxon>
        <taxon>Ochrophyta</taxon>
        <taxon>Bacillariophyta</taxon>
        <taxon>Mediophyceae</taxon>
        <taxon>Lithodesmiophycidae</taxon>
        <taxon>Lithodesmiales</taxon>
        <taxon>Lithodesmiaceae</taxon>
        <taxon>Ditylum</taxon>
    </lineage>
</organism>
<dbReference type="SUPFAM" id="SSF48403">
    <property type="entry name" value="Ankyrin repeat"/>
    <property type="match status" value="1"/>
</dbReference>
<gene>
    <name evidence="4" type="ORF">DBRI1063_LOCUS2983</name>
</gene>